<evidence type="ECO:0000313" key="1">
    <source>
        <dbReference type="EMBL" id="PFH02629.1"/>
    </source>
</evidence>
<proteinExistence type="predicted"/>
<gene>
    <name evidence="1" type="ORF">M972_111414</name>
</gene>
<name>A0AB36TFD8_ACETH</name>
<reference evidence="1 2" key="1">
    <citation type="submission" date="2017-09" db="EMBL/GenBank/DDBJ databases">
        <title>Evaluation of Pacific Biosciences Sequencing Technology to Finishing C. thermocellum Genome Sequences.</title>
        <authorList>
            <person name="Brown S."/>
        </authorList>
    </citation>
    <scope>NUCLEOTIDE SEQUENCE [LARGE SCALE GENOMIC DNA]</scope>
    <source>
        <strain evidence="1 2">AD2</strain>
    </source>
</reference>
<dbReference type="AlphaFoldDB" id="A0AB36TFD8"/>
<accession>A0AB36TFD8</accession>
<dbReference type="Proteomes" id="UP000223596">
    <property type="component" value="Unassembled WGS sequence"/>
</dbReference>
<organism evidence="1 2">
    <name type="scientific">Acetivibrio thermocellus AD2</name>
    <dbReference type="NCBI Taxonomy" id="1138384"/>
    <lineage>
        <taxon>Bacteria</taxon>
        <taxon>Bacillati</taxon>
        <taxon>Bacillota</taxon>
        <taxon>Clostridia</taxon>
        <taxon>Eubacteriales</taxon>
        <taxon>Oscillospiraceae</taxon>
        <taxon>Acetivibrio</taxon>
    </lineage>
</organism>
<protein>
    <submittedName>
        <fullName evidence="1">Uncharacterized protein</fullName>
    </submittedName>
</protein>
<comment type="caution">
    <text evidence="1">The sequence shown here is derived from an EMBL/GenBank/DDBJ whole genome shotgun (WGS) entry which is preliminary data.</text>
</comment>
<evidence type="ECO:0000313" key="2">
    <source>
        <dbReference type="Proteomes" id="UP000223596"/>
    </source>
</evidence>
<sequence>MSVRKQEPELRKFLIIALLKIEYKHYMKDYNDVGGIPPVFIETGCRVAIQNCNKNT</sequence>
<dbReference type="EMBL" id="PDBW01000001">
    <property type="protein sequence ID" value="PFH02629.1"/>
    <property type="molecule type" value="Genomic_DNA"/>
</dbReference>